<sequence length="81" mass="8868">MYADTVVETCDGDGSADDLNHLVERSWLDMKQSETPDDLATGHGHVTLGLPIGKLQLDTVISVGKAPRTWTMCYQIQRPAP</sequence>
<comment type="caution">
    <text evidence="1">The sequence shown here is derived from an EMBL/GenBank/DDBJ whole genome shotgun (WGS) entry which is preliminary data.</text>
</comment>
<dbReference type="AlphaFoldDB" id="A0A4Z1EAZ5"/>
<dbReference type="EMBL" id="PQXH01000249">
    <property type="protein sequence ID" value="TGO07748.1"/>
    <property type="molecule type" value="Genomic_DNA"/>
</dbReference>
<dbReference type="Proteomes" id="UP000297777">
    <property type="component" value="Unassembled WGS sequence"/>
</dbReference>
<organism evidence="1 2">
    <name type="scientific">Botrytis tulipae</name>
    <dbReference type="NCBI Taxonomy" id="87230"/>
    <lineage>
        <taxon>Eukaryota</taxon>
        <taxon>Fungi</taxon>
        <taxon>Dikarya</taxon>
        <taxon>Ascomycota</taxon>
        <taxon>Pezizomycotina</taxon>
        <taxon>Leotiomycetes</taxon>
        <taxon>Helotiales</taxon>
        <taxon>Sclerotiniaceae</taxon>
        <taxon>Botrytis</taxon>
    </lineage>
</organism>
<evidence type="ECO:0000313" key="2">
    <source>
        <dbReference type="Proteomes" id="UP000297777"/>
    </source>
</evidence>
<evidence type="ECO:0000313" key="1">
    <source>
        <dbReference type="EMBL" id="TGO07748.1"/>
    </source>
</evidence>
<gene>
    <name evidence="1" type="ORF">BTUL_0249g00090</name>
</gene>
<proteinExistence type="predicted"/>
<keyword evidence="2" id="KW-1185">Reference proteome</keyword>
<accession>A0A4Z1EAZ5</accession>
<protein>
    <submittedName>
        <fullName evidence="1">Uncharacterized protein</fullName>
    </submittedName>
</protein>
<name>A0A4Z1EAZ5_9HELO</name>
<reference evidence="1 2" key="1">
    <citation type="submission" date="2017-12" db="EMBL/GenBank/DDBJ databases">
        <title>Comparative genomics of Botrytis spp.</title>
        <authorList>
            <person name="Valero-Jimenez C.A."/>
            <person name="Tapia P."/>
            <person name="Veloso J."/>
            <person name="Silva-Moreno E."/>
            <person name="Staats M."/>
            <person name="Valdes J.H."/>
            <person name="Van Kan J.A.L."/>
        </authorList>
    </citation>
    <scope>NUCLEOTIDE SEQUENCE [LARGE SCALE GENOMIC DNA]</scope>
    <source>
        <strain evidence="1 2">Bt9001</strain>
    </source>
</reference>